<gene>
    <name evidence="3" type="ORF">IWX90DRAFT_19509</name>
</gene>
<organism evidence="3 4">
    <name type="scientific">Phyllosticta citrichinensis</name>
    <dbReference type="NCBI Taxonomy" id="1130410"/>
    <lineage>
        <taxon>Eukaryota</taxon>
        <taxon>Fungi</taxon>
        <taxon>Dikarya</taxon>
        <taxon>Ascomycota</taxon>
        <taxon>Pezizomycotina</taxon>
        <taxon>Dothideomycetes</taxon>
        <taxon>Dothideomycetes incertae sedis</taxon>
        <taxon>Botryosphaeriales</taxon>
        <taxon>Phyllostictaceae</taxon>
        <taxon>Phyllosticta</taxon>
    </lineage>
</organism>
<dbReference type="InterPro" id="IPR016181">
    <property type="entry name" value="Acyl_CoA_acyltransferase"/>
</dbReference>
<feature type="domain" description="N-acetyltransferase" evidence="2">
    <location>
        <begin position="122"/>
        <end position="259"/>
    </location>
</feature>
<dbReference type="Pfam" id="PF13673">
    <property type="entry name" value="Acetyltransf_10"/>
    <property type="match status" value="1"/>
</dbReference>
<evidence type="ECO:0000313" key="3">
    <source>
        <dbReference type="EMBL" id="KAK8177432.1"/>
    </source>
</evidence>
<feature type="region of interest" description="Disordered" evidence="1">
    <location>
        <begin position="18"/>
        <end position="43"/>
    </location>
</feature>
<protein>
    <recommendedName>
        <fullName evidence="2">N-acetyltransferase domain-containing protein</fullName>
    </recommendedName>
</protein>
<dbReference type="EMBL" id="JBBWUH010000001">
    <property type="protein sequence ID" value="KAK8177432.1"/>
    <property type="molecule type" value="Genomic_DNA"/>
</dbReference>
<dbReference type="PROSITE" id="PS51186">
    <property type="entry name" value="GNAT"/>
    <property type="match status" value="1"/>
</dbReference>
<evidence type="ECO:0000259" key="2">
    <source>
        <dbReference type="PROSITE" id="PS51186"/>
    </source>
</evidence>
<accession>A0ABR1Y747</accession>
<evidence type="ECO:0000313" key="4">
    <source>
        <dbReference type="Proteomes" id="UP001456524"/>
    </source>
</evidence>
<dbReference type="CDD" id="cd04301">
    <property type="entry name" value="NAT_SF"/>
    <property type="match status" value="1"/>
</dbReference>
<dbReference type="SUPFAM" id="SSF55729">
    <property type="entry name" value="Acyl-CoA N-acyltransferases (Nat)"/>
    <property type="match status" value="1"/>
</dbReference>
<reference evidence="3 4" key="1">
    <citation type="journal article" date="2022" name="G3 (Bethesda)">
        <title>Enemy or ally: a genomic approach to elucidate the lifestyle of Phyllosticta citrichinaensis.</title>
        <authorList>
            <person name="Buijs V.A."/>
            <person name="Groenewald J.Z."/>
            <person name="Haridas S."/>
            <person name="LaButti K.M."/>
            <person name="Lipzen A."/>
            <person name="Martin F.M."/>
            <person name="Barry K."/>
            <person name="Grigoriev I.V."/>
            <person name="Crous P.W."/>
            <person name="Seidl M.F."/>
        </authorList>
    </citation>
    <scope>NUCLEOTIDE SEQUENCE [LARGE SCALE GENOMIC DNA]</scope>
    <source>
        <strain evidence="3 4">CBS 129764</strain>
    </source>
</reference>
<dbReference type="PANTHER" id="PTHR42791:SF14">
    <property type="entry name" value="N-ACETYLTRANSFERASE DOMAIN-CONTAINING PROTEIN"/>
    <property type="match status" value="1"/>
</dbReference>
<dbReference type="PANTHER" id="PTHR42791">
    <property type="entry name" value="GNAT FAMILY ACETYLTRANSFERASE"/>
    <property type="match status" value="1"/>
</dbReference>
<sequence length="262" mass="28526">MPRGVAVTAALAALRHRCRHDRKPVLRPSETQHHTHNHRNTTTAAMPLELRPMTPADVPAFALVAHDALSQAGMGLACHSRVAHPAYLAHRARRVEAALANPRATMLKVVDTDDGDRLVAGAHWEALEAGRDAAALAALREPYAVIPEEEARHGDAQRDFFGWLYNARARIVGKTPHYILHLLVTHPSHQGRGAGSLLLRWGFARADAAGLPVYIEATAAGLPVYAKAGFETLESHTFDLAKYGLEGTDTHTVMVRRARTEG</sequence>
<dbReference type="InterPro" id="IPR052523">
    <property type="entry name" value="Trichothecene_AcTrans"/>
</dbReference>
<name>A0ABR1Y747_9PEZI</name>
<proteinExistence type="predicted"/>
<comment type="caution">
    <text evidence="3">The sequence shown here is derived from an EMBL/GenBank/DDBJ whole genome shotgun (WGS) entry which is preliminary data.</text>
</comment>
<keyword evidence="4" id="KW-1185">Reference proteome</keyword>
<dbReference type="Proteomes" id="UP001456524">
    <property type="component" value="Unassembled WGS sequence"/>
</dbReference>
<dbReference type="Gene3D" id="3.40.630.30">
    <property type="match status" value="1"/>
</dbReference>
<evidence type="ECO:0000256" key="1">
    <source>
        <dbReference type="SAM" id="MobiDB-lite"/>
    </source>
</evidence>
<dbReference type="InterPro" id="IPR000182">
    <property type="entry name" value="GNAT_dom"/>
</dbReference>